<reference evidence="1 2" key="1">
    <citation type="submission" date="2019-04" db="EMBL/GenBank/DDBJ databases">
        <title>Friends and foes A comparative genomics studyof 23 Aspergillus species from section Flavi.</title>
        <authorList>
            <consortium name="DOE Joint Genome Institute"/>
            <person name="Kjaerbolling I."/>
            <person name="Vesth T."/>
            <person name="Frisvad J.C."/>
            <person name="Nybo J.L."/>
            <person name="Theobald S."/>
            <person name="Kildgaard S."/>
            <person name="Isbrandt T."/>
            <person name="Kuo A."/>
            <person name="Sato A."/>
            <person name="Lyhne E.K."/>
            <person name="Kogle M.E."/>
            <person name="Wiebenga A."/>
            <person name="Kun R.S."/>
            <person name="Lubbers R.J."/>
            <person name="Makela M.R."/>
            <person name="Barry K."/>
            <person name="Chovatia M."/>
            <person name="Clum A."/>
            <person name="Daum C."/>
            <person name="Haridas S."/>
            <person name="He G."/>
            <person name="LaButti K."/>
            <person name="Lipzen A."/>
            <person name="Mondo S."/>
            <person name="Riley R."/>
            <person name="Salamov A."/>
            <person name="Simmons B.A."/>
            <person name="Magnuson J.K."/>
            <person name="Henrissat B."/>
            <person name="Mortensen U.H."/>
            <person name="Larsen T.O."/>
            <person name="Devries R.P."/>
            <person name="Grigoriev I.V."/>
            <person name="Machida M."/>
            <person name="Baker S.E."/>
            <person name="Andersen M.R."/>
        </authorList>
    </citation>
    <scope>NUCLEOTIDE SEQUENCE [LARGE SCALE GENOMIC DNA]</scope>
    <source>
        <strain evidence="1 2">IBT 29228</strain>
    </source>
</reference>
<evidence type="ECO:0000313" key="2">
    <source>
        <dbReference type="Proteomes" id="UP000326198"/>
    </source>
</evidence>
<gene>
    <name evidence="1" type="ORF">BDV26DRAFT_272832</name>
</gene>
<dbReference type="AlphaFoldDB" id="A0A5N7AT97"/>
<proteinExistence type="predicted"/>
<accession>A0A5N7AT97</accession>
<protein>
    <submittedName>
        <fullName evidence="1">Uncharacterized protein</fullName>
    </submittedName>
</protein>
<dbReference type="Proteomes" id="UP000326198">
    <property type="component" value="Unassembled WGS sequence"/>
</dbReference>
<evidence type="ECO:0000313" key="1">
    <source>
        <dbReference type="EMBL" id="KAE8373087.1"/>
    </source>
</evidence>
<sequence>MRSPCCRSSSSLHPTLLFACKVSSHNPPKLLHVWDFYQLFHPVLGSISPEIIYFRAMEYTALIKP</sequence>
<dbReference type="OrthoDB" id="10447933at2759"/>
<keyword evidence="2" id="KW-1185">Reference proteome</keyword>
<name>A0A5N7AT97_9EURO</name>
<organism evidence="1 2">
    <name type="scientific">Aspergillus bertholletiae</name>
    <dbReference type="NCBI Taxonomy" id="1226010"/>
    <lineage>
        <taxon>Eukaryota</taxon>
        <taxon>Fungi</taxon>
        <taxon>Dikarya</taxon>
        <taxon>Ascomycota</taxon>
        <taxon>Pezizomycotina</taxon>
        <taxon>Eurotiomycetes</taxon>
        <taxon>Eurotiomycetidae</taxon>
        <taxon>Eurotiales</taxon>
        <taxon>Aspergillaceae</taxon>
        <taxon>Aspergillus</taxon>
        <taxon>Aspergillus subgen. Circumdati</taxon>
    </lineage>
</organism>
<dbReference type="PROSITE" id="PS51257">
    <property type="entry name" value="PROKAR_LIPOPROTEIN"/>
    <property type="match status" value="1"/>
</dbReference>
<dbReference type="EMBL" id="ML736328">
    <property type="protein sequence ID" value="KAE8373087.1"/>
    <property type="molecule type" value="Genomic_DNA"/>
</dbReference>